<dbReference type="InterPro" id="IPR002195">
    <property type="entry name" value="Dihydroorotase_CS"/>
</dbReference>
<evidence type="ECO:0000256" key="5">
    <source>
        <dbReference type="ARBA" id="ARBA00022801"/>
    </source>
</evidence>
<feature type="domain" description="Amidohydrolase-related" evidence="6">
    <location>
        <begin position="54"/>
        <end position="420"/>
    </location>
</feature>
<dbReference type="PROSITE" id="PS00483">
    <property type="entry name" value="DIHYDROOROTASE_2"/>
    <property type="match status" value="1"/>
</dbReference>
<dbReference type="InterPro" id="IPR032466">
    <property type="entry name" value="Metal_Hydrolase"/>
</dbReference>
<evidence type="ECO:0000256" key="2">
    <source>
        <dbReference type="ARBA" id="ARBA00002368"/>
    </source>
</evidence>
<dbReference type="Pfam" id="PF01979">
    <property type="entry name" value="Amidohydro_1"/>
    <property type="match status" value="1"/>
</dbReference>
<accession>A0A963Z778</accession>
<dbReference type="NCBIfam" id="NF006559">
    <property type="entry name" value="PRK09060.1"/>
    <property type="match status" value="1"/>
</dbReference>
<evidence type="ECO:0000256" key="1">
    <source>
        <dbReference type="ARBA" id="ARBA00001947"/>
    </source>
</evidence>
<dbReference type="AlphaFoldDB" id="A0A963Z778"/>
<sequence length="439" mass="48050">MKPIYDLIIRGGTVVLPWGLERADIGVALGRIITLAPGADAEAGEVFDATGLHVLPGLIDAHTHLRDNPEVETIPSGTRAAVLGGLAAVFDMPNGNPSITTAERLAVKKDYAATRSWCDLGLYVGASRDNIPDLAALELEDSVCAVKVFAGSSTGDLLIESDELLEQVMRSGRRRVAYHSEDEYRLRERKDLFHEGMPYANHMEWRDVEAAFLGTRRLMALARKTGRPAHILHVSTAEELDYLADYRDIATVEVLLNHLTQWAPDAYDRLGPYAVMNPPIRDKRHMEAAWAAVRDGMVDVVGSDHAPHAKANKEKPWPATAAGLTGVQTIVPLMLDHVSAGRLSLMRLADLMCAGPARVYGILGKGRIARGYDADFTIVDMKKTRTIEQDWIASPCGWSPFVGTKVQGWPVATIIRGRTVMREDEVLGEPQGQFVSFTG</sequence>
<dbReference type="GO" id="GO:0005737">
    <property type="term" value="C:cytoplasm"/>
    <property type="evidence" value="ECO:0007669"/>
    <property type="project" value="TreeGrafter"/>
</dbReference>
<organism evidence="7 8">
    <name type="scientific">Acidisoma cellulosilyticum</name>
    <dbReference type="NCBI Taxonomy" id="2802395"/>
    <lineage>
        <taxon>Bacteria</taxon>
        <taxon>Pseudomonadati</taxon>
        <taxon>Pseudomonadota</taxon>
        <taxon>Alphaproteobacteria</taxon>
        <taxon>Acetobacterales</taxon>
        <taxon>Acidocellaceae</taxon>
        <taxon>Acidisoma</taxon>
    </lineage>
</organism>
<evidence type="ECO:0000313" key="8">
    <source>
        <dbReference type="Proteomes" id="UP000721844"/>
    </source>
</evidence>
<dbReference type="Gene3D" id="3.20.20.140">
    <property type="entry name" value="Metal-dependent hydrolases"/>
    <property type="match status" value="1"/>
</dbReference>
<dbReference type="SUPFAM" id="SSF51556">
    <property type="entry name" value="Metallo-dependent hydrolases"/>
    <property type="match status" value="1"/>
</dbReference>
<protein>
    <submittedName>
        <fullName evidence="7">Dihydroorotase</fullName>
        <ecNumber evidence="7">3.5.2.3</ecNumber>
    </submittedName>
</protein>
<keyword evidence="4" id="KW-0479">Metal-binding</keyword>
<name>A0A963Z778_9PROT</name>
<dbReference type="RefSeq" id="WP_227310600.1">
    <property type="nucleotide sequence ID" value="NZ_JAESVA010000017.1"/>
</dbReference>
<evidence type="ECO:0000259" key="6">
    <source>
        <dbReference type="Pfam" id="PF01979"/>
    </source>
</evidence>
<dbReference type="GO" id="GO:0046872">
    <property type="term" value="F:metal ion binding"/>
    <property type="evidence" value="ECO:0007669"/>
    <property type="project" value="UniProtKB-KW"/>
</dbReference>
<evidence type="ECO:0000313" key="7">
    <source>
        <dbReference type="EMBL" id="MCB8883858.1"/>
    </source>
</evidence>
<proteinExistence type="inferred from homology"/>
<comment type="function">
    <text evidence="2">Catalyzes the reversible cyclization of carbamoyl aspartate to dihydroorotate.</text>
</comment>
<reference evidence="7 8" key="1">
    <citation type="journal article" date="2021" name="Microorganisms">
        <title>Acidisoma silvae sp. nov. and Acidisomacellulosilytica sp. nov., Two Acidophilic Bacteria Isolated from Decaying Wood, Hydrolyzing Cellulose and Producing Poly-3-hydroxybutyrate.</title>
        <authorList>
            <person name="Mieszkin S."/>
            <person name="Pouder E."/>
            <person name="Uroz S."/>
            <person name="Simon-Colin C."/>
            <person name="Alain K."/>
        </authorList>
    </citation>
    <scope>NUCLEOTIDE SEQUENCE [LARGE SCALE GENOMIC DNA]</scope>
    <source>
        <strain evidence="7 8">HW T5.17</strain>
    </source>
</reference>
<dbReference type="EC" id="3.5.2.3" evidence="7"/>
<comment type="similarity">
    <text evidence="3">Belongs to the metallo-dependent hydrolases superfamily. DHOase family. Class I DHOase subfamily.</text>
</comment>
<dbReference type="GO" id="GO:0004038">
    <property type="term" value="F:allantoinase activity"/>
    <property type="evidence" value="ECO:0007669"/>
    <property type="project" value="TreeGrafter"/>
</dbReference>
<dbReference type="Proteomes" id="UP000721844">
    <property type="component" value="Unassembled WGS sequence"/>
</dbReference>
<evidence type="ECO:0000256" key="4">
    <source>
        <dbReference type="ARBA" id="ARBA00022723"/>
    </source>
</evidence>
<dbReference type="GO" id="GO:0004151">
    <property type="term" value="F:dihydroorotase activity"/>
    <property type="evidence" value="ECO:0007669"/>
    <property type="project" value="UniProtKB-EC"/>
</dbReference>
<dbReference type="PANTHER" id="PTHR43668:SF4">
    <property type="entry name" value="ALLANTOINASE"/>
    <property type="match status" value="1"/>
</dbReference>
<dbReference type="GO" id="GO:0006145">
    <property type="term" value="P:purine nucleobase catabolic process"/>
    <property type="evidence" value="ECO:0007669"/>
    <property type="project" value="TreeGrafter"/>
</dbReference>
<gene>
    <name evidence="7" type="ORF">ACELLULO517_26665</name>
</gene>
<dbReference type="InterPro" id="IPR006680">
    <property type="entry name" value="Amidohydro-rel"/>
</dbReference>
<comment type="cofactor">
    <cofactor evidence="1">
        <name>Zn(2+)</name>
        <dbReference type="ChEBI" id="CHEBI:29105"/>
    </cofactor>
</comment>
<comment type="caution">
    <text evidence="7">The sequence shown here is derived from an EMBL/GenBank/DDBJ whole genome shotgun (WGS) entry which is preliminary data.</text>
</comment>
<evidence type="ECO:0000256" key="3">
    <source>
        <dbReference type="ARBA" id="ARBA00010286"/>
    </source>
</evidence>
<keyword evidence="5 7" id="KW-0378">Hydrolase</keyword>
<dbReference type="EMBL" id="JAESVA010000017">
    <property type="protein sequence ID" value="MCB8883858.1"/>
    <property type="molecule type" value="Genomic_DNA"/>
</dbReference>
<dbReference type="InterPro" id="IPR050138">
    <property type="entry name" value="DHOase/Allantoinase_Hydrolase"/>
</dbReference>
<dbReference type="CDD" id="cd01318">
    <property type="entry name" value="DHOase_IIb"/>
    <property type="match status" value="1"/>
</dbReference>
<dbReference type="PANTHER" id="PTHR43668">
    <property type="entry name" value="ALLANTOINASE"/>
    <property type="match status" value="1"/>
</dbReference>
<dbReference type="InterPro" id="IPR011059">
    <property type="entry name" value="Metal-dep_hydrolase_composite"/>
</dbReference>
<dbReference type="SUPFAM" id="SSF51338">
    <property type="entry name" value="Composite domain of metallo-dependent hydrolases"/>
    <property type="match status" value="1"/>
</dbReference>
<keyword evidence="8" id="KW-1185">Reference proteome</keyword>
<dbReference type="Gene3D" id="2.30.40.10">
    <property type="entry name" value="Urease, subunit C, domain 1"/>
    <property type="match status" value="1"/>
</dbReference>